<sequence>MATISQRYVGEPEFGPEITPGNSSATKPRVLLGWNHTNDTLNGLQEGKMWCWVTEGDSLQVFDQNFNRSKIPGVSRDCGVANFTMVRMFHRYWCKNGQIPRDMVWKDKRECRHRYNQLLRDWRVRNNLPVGDEIESPVRPRTPEQDQPMDYSARSRSRRSVNSSRQRTYLRTTRRMPVRLSLPVTGTVERLGGHDLEEPMYVADSDADEMVAPTSSTRQNRSMRNDNTMAAIRGHTYSTNRTDDRVANANQGDEVHNGVHDILSKYEPPRARSFTRVDIDPFKRSPVPRYYPGMLKSLSRRSTDSDRSTFLLRDTSPLESSGAIAVPVNFRSGASAAIPTVELDTKDDMQSIKDEKDDETDTGLFPASMRPEVILLDD</sequence>
<keyword evidence="2" id="KW-1185">Reference proteome</keyword>
<gene>
    <name evidence="1" type="ORF">H2198_005903</name>
</gene>
<organism evidence="1 2">
    <name type="scientific">Neophaeococcomyces mojaviensis</name>
    <dbReference type="NCBI Taxonomy" id="3383035"/>
    <lineage>
        <taxon>Eukaryota</taxon>
        <taxon>Fungi</taxon>
        <taxon>Dikarya</taxon>
        <taxon>Ascomycota</taxon>
        <taxon>Pezizomycotina</taxon>
        <taxon>Eurotiomycetes</taxon>
        <taxon>Chaetothyriomycetidae</taxon>
        <taxon>Chaetothyriales</taxon>
        <taxon>Chaetothyriales incertae sedis</taxon>
        <taxon>Neophaeococcomyces</taxon>
    </lineage>
</organism>
<protein>
    <submittedName>
        <fullName evidence="1">Uncharacterized protein</fullName>
    </submittedName>
</protein>
<reference evidence="1" key="1">
    <citation type="submission" date="2022-10" db="EMBL/GenBank/DDBJ databases">
        <title>Culturing micro-colonial fungi from biological soil crusts in the Mojave desert and describing Neophaeococcomyces mojavensis, and introducing the new genera and species Taxawa tesnikishii.</title>
        <authorList>
            <person name="Kurbessoian T."/>
            <person name="Stajich J.E."/>
        </authorList>
    </citation>
    <scope>NUCLEOTIDE SEQUENCE</scope>
    <source>
        <strain evidence="1">JES_112</strain>
    </source>
</reference>
<dbReference type="EMBL" id="JAPDRQ010000102">
    <property type="protein sequence ID" value="KAJ9655207.1"/>
    <property type="molecule type" value="Genomic_DNA"/>
</dbReference>
<dbReference type="Proteomes" id="UP001172386">
    <property type="component" value="Unassembled WGS sequence"/>
</dbReference>
<evidence type="ECO:0000313" key="2">
    <source>
        <dbReference type="Proteomes" id="UP001172386"/>
    </source>
</evidence>
<accession>A0ACC3A4F9</accession>
<proteinExistence type="predicted"/>
<comment type="caution">
    <text evidence="1">The sequence shown here is derived from an EMBL/GenBank/DDBJ whole genome shotgun (WGS) entry which is preliminary data.</text>
</comment>
<name>A0ACC3A4F9_9EURO</name>
<evidence type="ECO:0000313" key="1">
    <source>
        <dbReference type="EMBL" id="KAJ9655207.1"/>
    </source>
</evidence>